<keyword evidence="3" id="KW-0813">Transport</keyword>
<keyword evidence="4" id="KW-0408">Iron</keyword>
<evidence type="ECO:0000256" key="3">
    <source>
        <dbReference type="ARBA" id="ARBA00022448"/>
    </source>
</evidence>
<protein>
    <submittedName>
        <fullName evidence="7">Iron complex transport system substrate-binding protein</fullName>
    </submittedName>
</protein>
<dbReference type="Gene3D" id="3.40.50.1980">
    <property type="entry name" value="Nitrogenase molybdenum iron protein domain"/>
    <property type="match status" value="2"/>
</dbReference>
<comment type="caution">
    <text evidence="7">The sequence shown here is derived from an EMBL/GenBank/DDBJ whole genome shotgun (WGS) entry which is preliminary data.</text>
</comment>
<dbReference type="Pfam" id="PF01497">
    <property type="entry name" value="Peripla_BP_2"/>
    <property type="match status" value="1"/>
</dbReference>
<evidence type="ECO:0000256" key="5">
    <source>
        <dbReference type="ARBA" id="ARBA00022729"/>
    </source>
</evidence>
<dbReference type="InterPro" id="IPR002491">
    <property type="entry name" value="ABC_transptr_periplasmic_BD"/>
</dbReference>
<evidence type="ECO:0000256" key="1">
    <source>
        <dbReference type="ARBA" id="ARBA00004196"/>
    </source>
</evidence>
<dbReference type="InterPro" id="IPR051313">
    <property type="entry name" value="Bact_iron-sidero_bind"/>
</dbReference>
<gene>
    <name evidence="7" type="ORF">C8D92_104269</name>
</gene>
<dbReference type="CDD" id="cd01146">
    <property type="entry name" value="FhuD"/>
    <property type="match status" value="1"/>
</dbReference>
<dbReference type="Proteomes" id="UP000245887">
    <property type="component" value="Unassembled WGS sequence"/>
</dbReference>
<dbReference type="PROSITE" id="PS50983">
    <property type="entry name" value="FE_B12_PBP"/>
    <property type="match status" value="1"/>
</dbReference>
<keyword evidence="4" id="KW-0406">Ion transport</keyword>
<name>A0A2U1CXU1_9GAMM</name>
<reference evidence="7 8" key="1">
    <citation type="submission" date="2018-04" db="EMBL/GenBank/DDBJ databases">
        <title>Genomic Encyclopedia of Type Strains, Phase IV (KMG-IV): sequencing the most valuable type-strain genomes for metagenomic binning, comparative biology and taxonomic classification.</title>
        <authorList>
            <person name="Goeker M."/>
        </authorList>
    </citation>
    <scope>NUCLEOTIDE SEQUENCE [LARGE SCALE GENOMIC DNA]</scope>
    <source>
        <strain evidence="7 8">DSM 28688</strain>
    </source>
</reference>
<comment type="subcellular location">
    <subcellularLocation>
        <location evidence="1">Cell envelope</location>
    </subcellularLocation>
</comment>
<feature type="domain" description="Fe/B12 periplasmic-binding" evidence="6">
    <location>
        <begin position="55"/>
        <end position="319"/>
    </location>
</feature>
<keyword evidence="5" id="KW-0732">Signal</keyword>
<evidence type="ECO:0000256" key="4">
    <source>
        <dbReference type="ARBA" id="ARBA00022496"/>
    </source>
</evidence>
<dbReference type="AlphaFoldDB" id="A0A2U1CXU1"/>
<dbReference type="GO" id="GO:1901678">
    <property type="term" value="P:iron coordination entity transport"/>
    <property type="evidence" value="ECO:0007669"/>
    <property type="project" value="UniProtKB-ARBA"/>
</dbReference>
<dbReference type="GO" id="GO:0030288">
    <property type="term" value="C:outer membrane-bounded periplasmic space"/>
    <property type="evidence" value="ECO:0007669"/>
    <property type="project" value="TreeGrafter"/>
</dbReference>
<evidence type="ECO:0000313" key="8">
    <source>
        <dbReference type="Proteomes" id="UP000245887"/>
    </source>
</evidence>
<keyword evidence="4" id="KW-0410">Iron transport</keyword>
<dbReference type="PRINTS" id="PR01715">
    <property type="entry name" value="FERRIBNDNGPP"/>
</dbReference>
<proteinExistence type="inferred from homology"/>
<comment type="similarity">
    <text evidence="2">Belongs to the bacterial solute-binding protein 8 family.</text>
</comment>
<dbReference type="PANTHER" id="PTHR30532">
    <property type="entry name" value="IRON III DICITRATE-BINDING PERIPLASMIC PROTEIN"/>
    <property type="match status" value="1"/>
</dbReference>
<evidence type="ECO:0000256" key="2">
    <source>
        <dbReference type="ARBA" id="ARBA00008814"/>
    </source>
</evidence>
<organism evidence="7 8">
    <name type="scientific">Tamilnaduibacter salinus</name>
    <dbReference type="NCBI Taxonomy" id="1484056"/>
    <lineage>
        <taxon>Bacteria</taxon>
        <taxon>Pseudomonadati</taxon>
        <taxon>Pseudomonadota</taxon>
        <taxon>Gammaproteobacteria</taxon>
        <taxon>Pseudomonadales</taxon>
        <taxon>Marinobacteraceae</taxon>
        <taxon>Tamilnaduibacter</taxon>
    </lineage>
</organism>
<evidence type="ECO:0000313" key="7">
    <source>
        <dbReference type="EMBL" id="PVY77035.1"/>
    </source>
</evidence>
<dbReference type="EMBL" id="QEKQ01000004">
    <property type="protein sequence ID" value="PVY77035.1"/>
    <property type="molecule type" value="Genomic_DNA"/>
</dbReference>
<evidence type="ECO:0000259" key="6">
    <source>
        <dbReference type="PROSITE" id="PS50983"/>
    </source>
</evidence>
<dbReference type="PANTHER" id="PTHR30532:SF1">
    <property type="entry name" value="IRON(3+)-HYDROXAMATE-BINDING PROTEIN FHUD"/>
    <property type="match status" value="1"/>
</dbReference>
<sequence>MWSIIRAAIPLLWSNNVMRTRVWSSVVILWLLLLVLSTIVPAAEDESQEPVPASRLVVLNWGFLETLIAMGHPPAAAANLSGYRTWVSEPAVPESVVDVGLRNQPSLELLADVAPDRILLAPHIASVKPQLDRIAPTTVMRLFSPDGDLWPKLVSLTRDMAAWTGAPSAGDRLVRRVEARLAELKQRLPDDVPPLLVVQFMDDRHVRVFGDHGLFAATLERMGLRSGWRGKTNYWGFSMVGVEALARAANLSDETPRLVVVRPMPPGVRASLKTSGLWQSLPSVTEYDPIFLSPVWSFGALPSAQRFAGLIAAALTAPDQKEQSDE</sequence>
<dbReference type="SUPFAM" id="SSF53807">
    <property type="entry name" value="Helical backbone' metal receptor"/>
    <property type="match status" value="1"/>
</dbReference>
<accession>A0A2U1CXU1</accession>